<dbReference type="InterPro" id="IPR011577">
    <property type="entry name" value="Cyt_b561_bac/Ni-Hgenase"/>
</dbReference>
<evidence type="ECO:0000256" key="9">
    <source>
        <dbReference type="ARBA" id="ARBA00022982"/>
    </source>
</evidence>
<protein>
    <submittedName>
        <fullName evidence="16">Formate dehydrogenase subunit gamma</fullName>
    </submittedName>
</protein>
<dbReference type="InterPro" id="IPR006471">
    <property type="entry name" value="Formate_DH_gsu"/>
</dbReference>
<dbReference type="InterPro" id="IPR051817">
    <property type="entry name" value="FDH_cytochrome_b556_subunit"/>
</dbReference>
<feature type="transmembrane region" description="Helical" evidence="13">
    <location>
        <begin position="274"/>
        <end position="293"/>
    </location>
</feature>
<dbReference type="RefSeq" id="WP_376800309.1">
    <property type="nucleotide sequence ID" value="NZ_DBNB01000037.1"/>
</dbReference>
<reference evidence="16 17" key="1">
    <citation type="journal article" date="2017" name="Water Res.">
        <title>Comammox in drinking water systems.</title>
        <authorList>
            <person name="Wang Y."/>
            <person name="Ma L."/>
            <person name="Mao Y."/>
            <person name="Jiang X."/>
            <person name="Xia Y."/>
            <person name="Yu K."/>
            <person name="Li B."/>
            <person name="Zhang T."/>
        </authorList>
    </citation>
    <scope>NUCLEOTIDE SEQUENCE [LARGE SCALE GENOMIC DNA]</scope>
    <source>
        <strain evidence="16">SG_bin8</strain>
    </source>
</reference>
<feature type="transmembrane region" description="Helical" evidence="13">
    <location>
        <begin position="92"/>
        <end position="113"/>
    </location>
</feature>
<keyword evidence="4" id="KW-0813">Transport</keyword>
<dbReference type="GO" id="GO:0008863">
    <property type="term" value="F:formate dehydrogenase (NAD+) activity"/>
    <property type="evidence" value="ECO:0007669"/>
    <property type="project" value="InterPro"/>
</dbReference>
<dbReference type="AlphaFoldDB" id="A0A1W9HZW7"/>
<dbReference type="GO" id="GO:0009326">
    <property type="term" value="C:formate dehydrogenase complex"/>
    <property type="evidence" value="ECO:0007669"/>
    <property type="project" value="InterPro"/>
</dbReference>
<keyword evidence="5" id="KW-1003">Cell membrane</keyword>
<accession>A0A1W9HZW7</accession>
<dbReference type="SUPFAM" id="SSF81342">
    <property type="entry name" value="Transmembrane di-heme cytochromes"/>
    <property type="match status" value="1"/>
</dbReference>
<dbReference type="PANTHER" id="PTHR30074:SF6">
    <property type="entry name" value="FORMATE DEHYDROGENASE GAMMA SUBUNIT"/>
    <property type="match status" value="1"/>
</dbReference>
<dbReference type="Proteomes" id="UP000192872">
    <property type="component" value="Unassembled WGS sequence"/>
</dbReference>
<comment type="similarity">
    <text evidence="3">Belongs to the formate dehydrogenase gamma subunit family.</text>
</comment>
<keyword evidence="11" id="KW-0408">Iron</keyword>
<evidence type="ECO:0000256" key="11">
    <source>
        <dbReference type="ARBA" id="ARBA00023004"/>
    </source>
</evidence>
<dbReference type="GO" id="GO:0022904">
    <property type="term" value="P:respiratory electron transport chain"/>
    <property type="evidence" value="ECO:0007669"/>
    <property type="project" value="InterPro"/>
</dbReference>
<evidence type="ECO:0000256" key="1">
    <source>
        <dbReference type="ARBA" id="ARBA00001971"/>
    </source>
</evidence>
<organism evidence="16 17">
    <name type="scientific">Candidatus Raskinella chloraquaticus</name>
    <dbReference type="NCBI Taxonomy" id="1951219"/>
    <lineage>
        <taxon>Bacteria</taxon>
        <taxon>Pseudomonadati</taxon>
        <taxon>Pseudomonadota</taxon>
        <taxon>Alphaproteobacteria</taxon>
        <taxon>Hyphomicrobiales</taxon>
        <taxon>Phreatobacteraceae</taxon>
        <taxon>Candidatus Raskinella</taxon>
    </lineage>
</organism>
<keyword evidence="10 13" id="KW-1133">Transmembrane helix</keyword>
<comment type="caution">
    <text evidence="16">The sequence shown here is derived from an EMBL/GenBank/DDBJ whole genome shotgun (WGS) entry which is preliminary data.</text>
</comment>
<dbReference type="PANTHER" id="PTHR30074">
    <property type="entry name" value="FORMATE DEHYDROGENASE, NITRATE-INDUCIBLE, CYTOCHROME B556 FDN SUBUNIT"/>
    <property type="match status" value="1"/>
</dbReference>
<evidence type="ECO:0000313" key="16">
    <source>
        <dbReference type="EMBL" id="OQW52734.1"/>
    </source>
</evidence>
<evidence type="ECO:0000256" key="4">
    <source>
        <dbReference type="ARBA" id="ARBA00022448"/>
    </source>
</evidence>
<evidence type="ECO:0000259" key="15">
    <source>
        <dbReference type="Pfam" id="PF01292"/>
    </source>
</evidence>
<sequence>MVAFQRSWGLAAALAIALVIVVSGDALAQSGQPTSVNPTASSVKEGQLLDALKPPGSGPSAVTGRVSIPDTKSSVLIQPAGRDWRQIRQETLPFYGAIAILGMLAALVIFYLIRGRIAIDGGPSGRTILRFASADRFAHWLTASTFILLALSGLNLTFGRKLLLPLIGPEAFTALSQAGKFVHNYGSFAFALGVVLMILLWLKDNIPSGADLAWFSKGGGLIGSDHPPAGRFNGGQKVIFWVVVIGGVALSITGYSLMFPFVFTDIAGLQEANMLHGLIAVGMVAVILAHIYIGSVGMEGAFDAMGKGEVDLNWAKQHHALWVEKTEMKGKGAATPAE</sequence>
<keyword evidence="9" id="KW-0249">Electron transport</keyword>
<evidence type="ECO:0000256" key="2">
    <source>
        <dbReference type="ARBA" id="ARBA00004651"/>
    </source>
</evidence>
<name>A0A1W9HZW7_9HYPH</name>
<comment type="subcellular location">
    <subcellularLocation>
        <location evidence="2">Cell membrane</location>
        <topology evidence="2">Multi-pass membrane protein</topology>
    </subcellularLocation>
</comment>
<dbReference type="Gene3D" id="1.20.950.20">
    <property type="entry name" value="Transmembrane di-heme cytochromes, Chain C"/>
    <property type="match status" value="1"/>
</dbReference>
<gene>
    <name evidence="16" type="ORF">A4S15_07965</name>
</gene>
<feature type="transmembrane region" description="Helical" evidence="13">
    <location>
        <begin position="238"/>
        <end position="262"/>
    </location>
</feature>
<evidence type="ECO:0000256" key="8">
    <source>
        <dbReference type="ARBA" id="ARBA00022723"/>
    </source>
</evidence>
<evidence type="ECO:0000256" key="3">
    <source>
        <dbReference type="ARBA" id="ARBA00010747"/>
    </source>
</evidence>
<dbReference type="InterPro" id="IPR016174">
    <property type="entry name" value="Di-haem_cyt_TM"/>
</dbReference>
<keyword evidence="12 13" id="KW-0472">Membrane</keyword>
<evidence type="ECO:0000256" key="10">
    <source>
        <dbReference type="ARBA" id="ARBA00022989"/>
    </source>
</evidence>
<dbReference type="GO" id="GO:0009055">
    <property type="term" value="F:electron transfer activity"/>
    <property type="evidence" value="ECO:0007669"/>
    <property type="project" value="InterPro"/>
</dbReference>
<feature type="transmembrane region" description="Helical" evidence="13">
    <location>
        <begin position="185"/>
        <end position="202"/>
    </location>
</feature>
<keyword evidence="7 13" id="KW-0812">Transmembrane</keyword>
<keyword evidence="14" id="KW-0732">Signal</keyword>
<comment type="cofactor">
    <cofactor evidence="1">
        <name>heme</name>
        <dbReference type="ChEBI" id="CHEBI:30413"/>
    </cofactor>
</comment>
<evidence type="ECO:0000313" key="17">
    <source>
        <dbReference type="Proteomes" id="UP000192872"/>
    </source>
</evidence>
<dbReference type="GO" id="GO:0046872">
    <property type="term" value="F:metal ion binding"/>
    <property type="evidence" value="ECO:0007669"/>
    <property type="project" value="UniProtKB-KW"/>
</dbReference>
<dbReference type="STRING" id="1827387.A4S15_07965"/>
<evidence type="ECO:0000256" key="5">
    <source>
        <dbReference type="ARBA" id="ARBA00022475"/>
    </source>
</evidence>
<dbReference type="GO" id="GO:0005886">
    <property type="term" value="C:plasma membrane"/>
    <property type="evidence" value="ECO:0007669"/>
    <property type="project" value="UniProtKB-SubCell"/>
</dbReference>
<evidence type="ECO:0000256" key="14">
    <source>
        <dbReference type="SAM" id="SignalP"/>
    </source>
</evidence>
<dbReference type="NCBIfam" id="TIGR01583">
    <property type="entry name" value="formate-DH-gamm"/>
    <property type="match status" value="1"/>
</dbReference>
<feature type="transmembrane region" description="Helical" evidence="13">
    <location>
        <begin position="137"/>
        <end position="158"/>
    </location>
</feature>
<dbReference type="Pfam" id="PF01292">
    <property type="entry name" value="Ni_hydr_CYTB"/>
    <property type="match status" value="1"/>
</dbReference>
<dbReference type="GO" id="GO:0015944">
    <property type="term" value="P:formate oxidation"/>
    <property type="evidence" value="ECO:0007669"/>
    <property type="project" value="TreeGrafter"/>
</dbReference>
<proteinExistence type="inferred from homology"/>
<evidence type="ECO:0000256" key="13">
    <source>
        <dbReference type="SAM" id="Phobius"/>
    </source>
</evidence>
<dbReference type="EMBL" id="LWDL01000012">
    <property type="protein sequence ID" value="OQW52734.1"/>
    <property type="molecule type" value="Genomic_DNA"/>
</dbReference>
<feature type="signal peptide" evidence="14">
    <location>
        <begin position="1"/>
        <end position="28"/>
    </location>
</feature>
<feature type="domain" description="Cytochrome b561 bacterial/Ni-hydrogenase" evidence="15">
    <location>
        <begin position="133"/>
        <end position="300"/>
    </location>
</feature>
<dbReference type="GO" id="GO:0036397">
    <property type="term" value="F:formate dehydrogenase (quinone) activity"/>
    <property type="evidence" value="ECO:0007669"/>
    <property type="project" value="TreeGrafter"/>
</dbReference>
<keyword evidence="6" id="KW-0349">Heme</keyword>
<evidence type="ECO:0000256" key="7">
    <source>
        <dbReference type="ARBA" id="ARBA00022692"/>
    </source>
</evidence>
<evidence type="ECO:0000256" key="12">
    <source>
        <dbReference type="ARBA" id="ARBA00023136"/>
    </source>
</evidence>
<keyword evidence="8" id="KW-0479">Metal-binding</keyword>
<feature type="chain" id="PRO_5013320914" evidence="14">
    <location>
        <begin position="29"/>
        <end position="338"/>
    </location>
</feature>
<dbReference type="GO" id="GO:0009061">
    <property type="term" value="P:anaerobic respiration"/>
    <property type="evidence" value="ECO:0007669"/>
    <property type="project" value="TreeGrafter"/>
</dbReference>
<evidence type="ECO:0000256" key="6">
    <source>
        <dbReference type="ARBA" id="ARBA00022617"/>
    </source>
</evidence>